<keyword evidence="1" id="KW-0472">Membrane</keyword>
<name>A0A1B0AU09_9MUSC</name>
<sequence>MEAMRVKRTRRDSALLYKQTKLLTIRISKQTSILGTFCQLGCCNAIPTVTLCIIFQAFVVPEIAKIEIMADFREPSTMKQKTERFSAERRNSSDVRTYGIILCYHRSSGPGTHVRFFLNMIMFIYALSLLVLIGSITAHKRERENFPSWLDNANVCTTLKKLSPKPNKKEKRVKGFETQIAHSPGLCFAPDVRSAFIEVGGDTLYMVRNLRIFRSFLKVY</sequence>
<reference evidence="2" key="2">
    <citation type="submission" date="2020-05" db="UniProtKB">
        <authorList>
            <consortium name="EnsemblMetazoa"/>
        </authorList>
    </citation>
    <scope>IDENTIFICATION</scope>
    <source>
        <strain evidence="2">IAEA</strain>
    </source>
</reference>
<evidence type="ECO:0000256" key="1">
    <source>
        <dbReference type="SAM" id="Phobius"/>
    </source>
</evidence>
<organism evidence="2 3">
    <name type="scientific">Glossina palpalis gambiensis</name>
    <dbReference type="NCBI Taxonomy" id="67801"/>
    <lineage>
        <taxon>Eukaryota</taxon>
        <taxon>Metazoa</taxon>
        <taxon>Ecdysozoa</taxon>
        <taxon>Arthropoda</taxon>
        <taxon>Hexapoda</taxon>
        <taxon>Insecta</taxon>
        <taxon>Pterygota</taxon>
        <taxon>Neoptera</taxon>
        <taxon>Endopterygota</taxon>
        <taxon>Diptera</taxon>
        <taxon>Brachycera</taxon>
        <taxon>Muscomorpha</taxon>
        <taxon>Hippoboscoidea</taxon>
        <taxon>Glossinidae</taxon>
        <taxon>Glossina</taxon>
    </lineage>
</organism>
<keyword evidence="3" id="KW-1185">Reference proteome</keyword>
<evidence type="ECO:0000313" key="3">
    <source>
        <dbReference type="Proteomes" id="UP000092460"/>
    </source>
</evidence>
<dbReference type="VEuPathDB" id="VectorBase:GPPI008564"/>
<dbReference type="EMBL" id="JXJN01003494">
    <property type="status" value="NOT_ANNOTATED_CDS"/>
    <property type="molecule type" value="Genomic_DNA"/>
</dbReference>
<feature type="transmembrane region" description="Helical" evidence="1">
    <location>
        <begin position="116"/>
        <end position="138"/>
    </location>
</feature>
<accession>A0A1B0AU09</accession>
<keyword evidence="1" id="KW-1133">Transmembrane helix</keyword>
<dbReference type="EnsemblMetazoa" id="GPPI008564-RA">
    <property type="protein sequence ID" value="GPPI008564-PA"/>
    <property type="gene ID" value="GPPI008564"/>
</dbReference>
<dbReference type="AlphaFoldDB" id="A0A1B0AU09"/>
<evidence type="ECO:0000313" key="2">
    <source>
        <dbReference type="EnsemblMetazoa" id="GPPI008564-PA"/>
    </source>
</evidence>
<protein>
    <submittedName>
        <fullName evidence="2">Uncharacterized protein</fullName>
    </submittedName>
</protein>
<dbReference type="Proteomes" id="UP000092460">
    <property type="component" value="Unassembled WGS sequence"/>
</dbReference>
<reference evidence="3" key="1">
    <citation type="submission" date="2015-01" db="EMBL/GenBank/DDBJ databases">
        <authorList>
            <person name="Aksoy S."/>
            <person name="Warren W."/>
            <person name="Wilson R.K."/>
        </authorList>
    </citation>
    <scope>NUCLEOTIDE SEQUENCE [LARGE SCALE GENOMIC DNA]</scope>
    <source>
        <strain evidence="3">IAEA</strain>
    </source>
</reference>
<keyword evidence="1" id="KW-0812">Transmembrane</keyword>
<proteinExistence type="predicted"/>